<protein>
    <submittedName>
        <fullName evidence="1">Uncharacterized protein</fullName>
    </submittedName>
</protein>
<comment type="caution">
    <text evidence="1">The sequence shown here is derived from an EMBL/GenBank/DDBJ whole genome shotgun (WGS) entry which is preliminary data.</text>
</comment>
<evidence type="ECO:0000313" key="2">
    <source>
        <dbReference type="Proteomes" id="UP000734854"/>
    </source>
</evidence>
<organism evidence="1 2">
    <name type="scientific">Zingiber officinale</name>
    <name type="common">Ginger</name>
    <name type="synonym">Amomum zingiber</name>
    <dbReference type="NCBI Taxonomy" id="94328"/>
    <lineage>
        <taxon>Eukaryota</taxon>
        <taxon>Viridiplantae</taxon>
        <taxon>Streptophyta</taxon>
        <taxon>Embryophyta</taxon>
        <taxon>Tracheophyta</taxon>
        <taxon>Spermatophyta</taxon>
        <taxon>Magnoliopsida</taxon>
        <taxon>Liliopsida</taxon>
        <taxon>Zingiberales</taxon>
        <taxon>Zingiberaceae</taxon>
        <taxon>Zingiber</taxon>
    </lineage>
</organism>
<dbReference type="AlphaFoldDB" id="A0A8J5L0C1"/>
<accession>A0A8J5L0C1</accession>
<evidence type="ECO:0000313" key="1">
    <source>
        <dbReference type="EMBL" id="KAG6506164.1"/>
    </source>
</evidence>
<dbReference type="EMBL" id="JACMSC010000009">
    <property type="protein sequence ID" value="KAG6506164.1"/>
    <property type="molecule type" value="Genomic_DNA"/>
</dbReference>
<reference evidence="1 2" key="1">
    <citation type="submission" date="2020-08" db="EMBL/GenBank/DDBJ databases">
        <title>Plant Genome Project.</title>
        <authorList>
            <person name="Zhang R.-G."/>
        </authorList>
    </citation>
    <scope>NUCLEOTIDE SEQUENCE [LARGE SCALE GENOMIC DNA]</scope>
    <source>
        <tissue evidence="1">Rhizome</tissue>
    </source>
</reference>
<name>A0A8J5L0C1_ZINOF</name>
<gene>
    <name evidence="1" type="ORF">ZIOFF_031482</name>
</gene>
<keyword evidence="2" id="KW-1185">Reference proteome</keyword>
<dbReference type="Proteomes" id="UP000734854">
    <property type="component" value="Unassembled WGS sequence"/>
</dbReference>
<sequence length="115" mass="13279">MSYEKFLKMGPPEFTNSTNPFVAEGWVRSLETIFHYMGLEDAARVSCAIFQLKDDAALGDKGWLESRYSPRLLMSDPADYAIALRKAFRSEQTMRDLQVEAQRKRSFYSQPQQQS</sequence>
<proteinExistence type="predicted"/>